<comment type="caution">
    <text evidence="1">The sequence shown here is derived from an EMBL/GenBank/DDBJ whole genome shotgun (WGS) entry which is preliminary data.</text>
</comment>
<reference evidence="1" key="2">
    <citation type="journal article" date="2021" name="Genome Biol. Evol.">
        <title>Developing a high-quality reference genome for a parasitic bivalve with doubly uniparental inheritance (Bivalvia: Unionida).</title>
        <authorList>
            <person name="Smith C.H."/>
        </authorList>
    </citation>
    <scope>NUCLEOTIDE SEQUENCE</scope>
    <source>
        <strain evidence="1">CHS0354</strain>
        <tissue evidence="1">Mantle</tissue>
    </source>
</reference>
<reference evidence="1" key="3">
    <citation type="submission" date="2023-05" db="EMBL/GenBank/DDBJ databases">
        <authorList>
            <person name="Smith C.H."/>
        </authorList>
    </citation>
    <scope>NUCLEOTIDE SEQUENCE</scope>
    <source>
        <strain evidence="1">CHS0354</strain>
        <tissue evidence="1">Mantle</tissue>
    </source>
</reference>
<evidence type="ECO:0000313" key="1">
    <source>
        <dbReference type="EMBL" id="KAK3590424.1"/>
    </source>
</evidence>
<accession>A0AAE0SEF2</accession>
<sequence>MTCVVDINIVDAFANPFAGYRRPIAVHSYANNRQQQGEELNRPFRSVFNEIRSEWTESVIEKGAKIEDMAALDQQRKNI</sequence>
<keyword evidence="2" id="KW-1185">Reference proteome</keyword>
<evidence type="ECO:0000313" key="2">
    <source>
        <dbReference type="Proteomes" id="UP001195483"/>
    </source>
</evidence>
<proteinExistence type="predicted"/>
<protein>
    <submittedName>
        <fullName evidence="1">Uncharacterized protein</fullName>
    </submittedName>
</protein>
<reference evidence="1" key="1">
    <citation type="journal article" date="2021" name="Genome Biol. Evol.">
        <title>A High-Quality Reference Genome for a Parasitic Bivalve with Doubly Uniparental Inheritance (Bivalvia: Unionida).</title>
        <authorList>
            <person name="Smith C.H."/>
        </authorList>
    </citation>
    <scope>NUCLEOTIDE SEQUENCE</scope>
    <source>
        <strain evidence="1">CHS0354</strain>
    </source>
</reference>
<dbReference type="AlphaFoldDB" id="A0AAE0SEF2"/>
<dbReference type="Proteomes" id="UP001195483">
    <property type="component" value="Unassembled WGS sequence"/>
</dbReference>
<organism evidence="1 2">
    <name type="scientific">Potamilus streckersoni</name>
    <dbReference type="NCBI Taxonomy" id="2493646"/>
    <lineage>
        <taxon>Eukaryota</taxon>
        <taxon>Metazoa</taxon>
        <taxon>Spiralia</taxon>
        <taxon>Lophotrochozoa</taxon>
        <taxon>Mollusca</taxon>
        <taxon>Bivalvia</taxon>
        <taxon>Autobranchia</taxon>
        <taxon>Heteroconchia</taxon>
        <taxon>Palaeoheterodonta</taxon>
        <taxon>Unionida</taxon>
        <taxon>Unionoidea</taxon>
        <taxon>Unionidae</taxon>
        <taxon>Ambleminae</taxon>
        <taxon>Lampsilini</taxon>
        <taxon>Potamilus</taxon>
    </lineage>
</organism>
<gene>
    <name evidence="1" type="ORF">CHS0354_014964</name>
</gene>
<name>A0AAE0SEF2_9BIVA</name>
<dbReference type="EMBL" id="JAEAOA010000922">
    <property type="protein sequence ID" value="KAK3590424.1"/>
    <property type="molecule type" value="Genomic_DNA"/>
</dbReference>